<name>A0A631VBH2_SALDE</name>
<organism evidence="1">
    <name type="scientific">Salmonella derby</name>
    <dbReference type="NCBI Taxonomy" id="28144"/>
    <lineage>
        <taxon>Bacteria</taxon>
        <taxon>Pseudomonadati</taxon>
        <taxon>Pseudomonadota</taxon>
        <taxon>Gammaproteobacteria</taxon>
        <taxon>Enterobacterales</taxon>
        <taxon>Enterobacteriaceae</taxon>
        <taxon>Salmonella</taxon>
    </lineage>
</organism>
<comment type="caution">
    <text evidence="1">The sequence shown here is derived from an EMBL/GenBank/DDBJ whole genome shotgun (WGS) entry which is preliminary data.</text>
</comment>
<sequence>MSTINDAALCPVISGSRIGLFVIMPRCEPVNHRGLFFTELCRLKIRGKLPEEFYLRDAKPENFGYLKCRLVKLDYGE</sequence>
<accession>A0A631VBH2</accession>
<proteinExistence type="predicted"/>
<gene>
    <name evidence="1" type="ORF">B9Q99_23660</name>
</gene>
<dbReference type="EMBL" id="AAMFEA010000033">
    <property type="protein sequence ID" value="EDG7378879.1"/>
    <property type="molecule type" value="Genomic_DNA"/>
</dbReference>
<evidence type="ECO:0000313" key="1">
    <source>
        <dbReference type="EMBL" id="EDG7378879.1"/>
    </source>
</evidence>
<protein>
    <submittedName>
        <fullName evidence="1">Uncharacterized protein</fullName>
    </submittedName>
</protein>
<reference evidence="1" key="1">
    <citation type="submission" date="2018-07" db="EMBL/GenBank/DDBJ databases">
        <authorList>
            <consortium name="NARMS: The National Antimicrobial Resistance Monitoring System"/>
        </authorList>
    </citation>
    <scope>NUCLEOTIDE SEQUENCE</scope>
    <source>
        <strain evidence="1">FSIS1710875</strain>
    </source>
</reference>
<dbReference type="AlphaFoldDB" id="A0A631VBH2"/>